<keyword evidence="2" id="KW-0378">Hydrolase</keyword>
<accession>A0AB39VUX2</accession>
<dbReference type="CDD" id="cd00085">
    <property type="entry name" value="HNHc"/>
    <property type="match status" value="1"/>
</dbReference>
<keyword evidence="2" id="KW-0255">Endonuclease</keyword>
<organism evidence="2">
    <name type="scientific">Rouxiella sp. WC2420</name>
    <dbReference type="NCBI Taxonomy" id="3234145"/>
    <lineage>
        <taxon>Bacteria</taxon>
        <taxon>Pseudomonadati</taxon>
        <taxon>Pseudomonadota</taxon>
        <taxon>Gammaproteobacteria</taxon>
        <taxon>Enterobacterales</taxon>
        <taxon>Yersiniaceae</taxon>
        <taxon>Rouxiella</taxon>
    </lineage>
</organism>
<keyword evidence="2" id="KW-0540">Nuclease</keyword>
<evidence type="ECO:0000313" key="2">
    <source>
        <dbReference type="EMBL" id="XDU74059.1"/>
    </source>
</evidence>
<dbReference type="AlphaFoldDB" id="A0AB39VUX2"/>
<sequence>MKWRLNALFHYKCAYCESFFSASAPVDIEHYRPKGAVSEDAAHPGYWWLAMDWDNLLPSCIDCNRKRKQRLVDGATELSVLLARQTQSRNSSGKQDSFPVARGGQRLMPEDKNYVAESPLLLNPYYDNPDEHIQFVSIGNPPVSLAIPIGEGPSERGVTSIHIYGLNRLGLVQERTRHLRRLVFLGEMLISLGELVEEIEATPISDEIKVSINRKLELLMKWTGEELKQMTSVDQPYSAMATAWVIGFKAAMAEH</sequence>
<protein>
    <submittedName>
        <fullName evidence="2">HNH endonuclease</fullName>
    </submittedName>
</protein>
<dbReference type="RefSeq" id="WP_369790305.1">
    <property type="nucleotide sequence ID" value="NZ_CP165628.1"/>
</dbReference>
<feature type="compositionally biased region" description="Polar residues" evidence="1">
    <location>
        <begin position="84"/>
        <end position="95"/>
    </location>
</feature>
<gene>
    <name evidence="2" type="ORF">AB3G37_08295</name>
</gene>
<evidence type="ECO:0000256" key="1">
    <source>
        <dbReference type="SAM" id="MobiDB-lite"/>
    </source>
</evidence>
<proteinExistence type="predicted"/>
<dbReference type="Gene3D" id="1.10.30.50">
    <property type="match status" value="1"/>
</dbReference>
<name>A0AB39VUX2_9GAMM</name>
<dbReference type="InterPro" id="IPR003615">
    <property type="entry name" value="HNH_nuc"/>
</dbReference>
<feature type="region of interest" description="Disordered" evidence="1">
    <location>
        <begin position="84"/>
        <end position="104"/>
    </location>
</feature>
<reference evidence="2" key="1">
    <citation type="submission" date="2024-07" db="EMBL/GenBank/DDBJ databases">
        <authorList>
            <person name="Biller S.J."/>
        </authorList>
    </citation>
    <scope>NUCLEOTIDE SEQUENCE</scope>
    <source>
        <strain evidence="2">WC2420</strain>
    </source>
</reference>
<dbReference type="EMBL" id="CP165628">
    <property type="protein sequence ID" value="XDU74059.1"/>
    <property type="molecule type" value="Genomic_DNA"/>
</dbReference>
<dbReference type="GO" id="GO:0004519">
    <property type="term" value="F:endonuclease activity"/>
    <property type="evidence" value="ECO:0007669"/>
    <property type="project" value="UniProtKB-KW"/>
</dbReference>